<gene>
    <name evidence="1" type="ORF">AV530_001683</name>
</gene>
<evidence type="ECO:0000313" key="1">
    <source>
        <dbReference type="EMBL" id="OPJ85455.1"/>
    </source>
</evidence>
<proteinExistence type="predicted"/>
<sequence>MSYPGHGERRNGHQKHQGVTVIPFLKPDITLSYAAFLKAPLLPLRQKWQLKFLKSFITSYRRSNLCCSRGATFLPSKEGGN</sequence>
<protein>
    <submittedName>
        <fullName evidence="1">Uncharacterized protein</fullName>
    </submittedName>
</protein>
<organism evidence="1 2">
    <name type="scientific">Patagioenas fasciata monilis</name>
    <dbReference type="NCBI Taxonomy" id="372326"/>
    <lineage>
        <taxon>Eukaryota</taxon>
        <taxon>Metazoa</taxon>
        <taxon>Chordata</taxon>
        <taxon>Craniata</taxon>
        <taxon>Vertebrata</taxon>
        <taxon>Euteleostomi</taxon>
        <taxon>Archelosauria</taxon>
        <taxon>Archosauria</taxon>
        <taxon>Dinosauria</taxon>
        <taxon>Saurischia</taxon>
        <taxon>Theropoda</taxon>
        <taxon>Coelurosauria</taxon>
        <taxon>Aves</taxon>
        <taxon>Neognathae</taxon>
        <taxon>Neoaves</taxon>
        <taxon>Columbimorphae</taxon>
        <taxon>Columbiformes</taxon>
        <taxon>Columbidae</taxon>
        <taxon>Patagioenas</taxon>
    </lineage>
</organism>
<name>A0A1V4KM18_PATFA</name>
<comment type="caution">
    <text evidence="1">The sequence shown here is derived from an EMBL/GenBank/DDBJ whole genome shotgun (WGS) entry which is preliminary data.</text>
</comment>
<dbReference type="AlphaFoldDB" id="A0A1V4KM18"/>
<evidence type="ECO:0000313" key="2">
    <source>
        <dbReference type="Proteomes" id="UP000190648"/>
    </source>
</evidence>
<dbReference type="Proteomes" id="UP000190648">
    <property type="component" value="Unassembled WGS sequence"/>
</dbReference>
<reference evidence="1 2" key="1">
    <citation type="submission" date="2016-02" db="EMBL/GenBank/DDBJ databases">
        <title>Band-tailed pigeon sequencing and assembly.</title>
        <authorList>
            <person name="Soares A.E."/>
            <person name="Novak B.J."/>
            <person name="Rice E.S."/>
            <person name="O'Connell B."/>
            <person name="Chang D."/>
            <person name="Weber S."/>
            <person name="Shapiro B."/>
        </authorList>
    </citation>
    <scope>NUCLEOTIDE SEQUENCE [LARGE SCALE GENOMIC DNA]</scope>
    <source>
        <strain evidence="1">BTP2013</strain>
        <tissue evidence="1">Blood</tissue>
    </source>
</reference>
<keyword evidence="2" id="KW-1185">Reference proteome</keyword>
<dbReference type="EMBL" id="LSYS01002834">
    <property type="protein sequence ID" value="OPJ85455.1"/>
    <property type="molecule type" value="Genomic_DNA"/>
</dbReference>
<accession>A0A1V4KM18</accession>